<keyword evidence="2 5" id="KW-0547">Nucleotide-binding</keyword>
<dbReference type="GO" id="GO:0005524">
    <property type="term" value="F:ATP binding"/>
    <property type="evidence" value="ECO:0007669"/>
    <property type="project" value="UniProtKB-UniRule"/>
</dbReference>
<dbReference type="InterPro" id="IPR027417">
    <property type="entry name" value="P-loop_NTPase"/>
</dbReference>
<dbReference type="Proteomes" id="UP000501253">
    <property type="component" value="Chromosome"/>
</dbReference>
<keyword evidence="9" id="KW-1185">Reference proteome</keyword>
<dbReference type="SUPFAM" id="SSF52540">
    <property type="entry name" value="P-loop containing nucleoside triphosphate hydrolases"/>
    <property type="match status" value="1"/>
</dbReference>
<gene>
    <name evidence="5" type="primary">coaE</name>
    <name evidence="8" type="ORF">FVE67_08995</name>
</gene>
<dbReference type="PROSITE" id="PS51219">
    <property type="entry name" value="DPCK"/>
    <property type="match status" value="1"/>
</dbReference>
<dbReference type="Gene3D" id="3.40.50.300">
    <property type="entry name" value="P-loop containing nucleotide triphosphate hydrolases"/>
    <property type="match status" value="1"/>
</dbReference>
<comment type="pathway">
    <text evidence="5">Cofactor biosynthesis; coenzyme A biosynthesis; CoA from (R)-pantothenate: step 5/5.</text>
</comment>
<keyword evidence="5 8" id="KW-0418">Kinase</keyword>
<dbReference type="Pfam" id="PF01121">
    <property type="entry name" value="CoaE"/>
    <property type="match status" value="1"/>
</dbReference>
<comment type="catalytic activity">
    <reaction evidence="5">
        <text>3'-dephospho-CoA + ATP = ADP + CoA + H(+)</text>
        <dbReference type="Rhea" id="RHEA:18245"/>
        <dbReference type="ChEBI" id="CHEBI:15378"/>
        <dbReference type="ChEBI" id="CHEBI:30616"/>
        <dbReference type="ChEBI" id="CHEBI:57287"/>
        <dbReference type="ChEBI" id="CHEBI:57328"/>
        <dbReference type="ChEBI" id="CHEBI:456216"/>
        <dbReference type="EC" id="2.7.1.24"/>
    </reaction>
</comment>
<dbReference type="InterPro" id="IPR001977">
    <property type="entry name" value="Depp_CoAkinase"/>
</dbReference>
<evidence type="ECO:0000256" key="3">
    <source>
        <dbReference type="ARBA" id="ARBA00022840"/>
    </source>
</evidence>
<dbReference type="EMBL" id="CP042909">
    <property type="protein sequence ID" value="QJA06915.1"/>
    <property type="molecule type" value="Genomic_DNA"/>
</dbReference>
<evidence type="ECO:0000256" key="4">
    <source>
        <dbReference type="ARBA" id="ARBA00022993"/>
    </source>
</evidence>
<reference evidence="8 9" key="1">
    <citation type="submission" date="2019-08" db="EMBL/GenBank/DDBJ databases">
        <title>Complete genome sequence of Thermosulfurimonas marina SU872T, an anaerobic thermophilic chemolithoautotrophic bacterium isolated from a shallow marine hydrothermal vent.</title>
        <authorList>
            <person name="Allioux M."/>
            <person name="Jebbar M."/>
            <person name="Slobodkina G."/>
            <person name="Slobodkin A."/>
            <person name="Moalic Y."/>
            <person name="Frolova A."/>
            <person name="Shao Z."/>
            <person name="Alain K."/>
        </authorList>
    </citation>
    <scope>NUCLEOTIDE SEQUENCE [LARGE SCALE GENOMIC DNA]</scope>
    <source>
        <strain evidence="8 9">SU872</strain>
    </source>
</reference>
<comment type="function">
    <text evidence="5">Catalyzes the phosphorylation of the 3'-hydroxyl group of dephosphocoenzyme A to form coenzyme A.</text>
</comment>
<dbReference type="GO" id="GO:0004140">
    <property type="term" value="F:dephospho-CoA kinase activity"/>
    <property type="evidence" value="ECO:0007669"/>
    <property type="project" value="UniProtKB-UniRule"/>
</dbReference>
<dbReference type="PANTHER" id="PTHR10695:SF46">
    <property type="entry name" value="BIFUNCTIONAL COENZYME A SYNTHASE-RELATED"/>
    <property type="match status" value="1"/>
</dbReference>
<dbReference type="HAMAP" id="MF_00376">
    <property type="entry name" value="Dephospho_CoA_kinase"/>
    <property type="match status" value="1"/>
</dbReference>
<evidence type="ECO:0000313" key="8">
    <source>
        <dbReference type="EMBL" id="QJA06915.1"/>
    </source>
</evidence>
<keyword evidence="5" id="KW-0963">Cytoplasm</keyword>
<dbReference type="GO" id="GO:0015937">
    <property type="term" value="P:coenzyme A biosynthetic process"/>
    <property type="evidence" value="ECO:0007669"/>
    <property type="project" value="UniProtKB-UniRule"/>
</dbReference>
<sequence length="278" mass="31057">MGLAGGATGDRTHPSDPGAPFSPRTSHCGRRPLWRKAPRRAPGRATDAPRLASELCTPGDRKADGLRGPASGRFRKHSRGTSPVRKVGITGGAATGKSTLLKILSELGYPVFSADEVVRRLLAPQGRAFSQVKTLCPWALSPEGTLDRRKILERMVRDESLRRKLEALLHPLVREELLAFFKEAESKGASWAFAEIPLLFEAGWEGLFDEIWVVTCKEDLQRSRLRERVGEELAEALLRLQWPLSEKVARAHRVFSSEDPPESWRRELQELLSRSRTP</sequence>
<dbReference type="PANTHER" id="PTHR10695">
    <property type="entry name" value="DEPHOSPHO-COA KINASE-RELATED"/>
    <property type="match status" value="1"/>
</dbReference>
<comment type="similarity">
    <text evidence="1 5">Belongs to the CoaE family.</text>
</comment>
<feature type="region of interest" description="Disordered" evidence="7">
    <location>
        <begin position="1"/>
        <end position="90"/>
    </location>
</feature>
<comment type="subcellular location">
    <subcellularLocation>
        <location evidence="5">Cytoplasm</location>
    </subcellularLocation>
</comment>
<dbReference type="EC" id="2.7.1.24" evidence="5 6"/>
<dbReference type="GO" id="GO:0005737">
    <property type="term" value="C:cytoplasm"/>
    <property type="evidence" value="ECO:0007669"/>
    <property type="project" value="UniProtKB-SubCell"/>
</dbReference>
<evidence type="ECO:0000256" key="6">
    <source>
        <dbReference type="NCBIfam" id="TIGR00152"/>
    </source>
</evidence>
<dbReference type="NCBIfam" id="TIGR00152">
    <property type="entry name" value="dephospho-CoA kinase"/>
    <property type="match status" value="1"/>
</dbReference>
<dbReference type="CDD" id="cd02022">
    <property type="entry name" value="DPCK"/>
    <property type="match status" value="1"/>
</dbReference>
<evidence type="ECO:0000256" key="5">
    <source>
        <dbReference type="HAMAP-Rule" id="MF_00376"/>
    </source>
</evidence>
<name>A0A6H1WUL9_9BACT</name>
<feature type="binding site" evidence="5">
    <location>
        <begin position="94"/>
        <end position="99"/>
    </location>
    <ligand>
        <name>ATP</name>
        <dbReference type="ChEBI" id="CHEBI:30616"/>
    </ligand>
</feature>
<dbReference type="UniPathway" id="UPA00241">
    <property type="reaction ID" value="UER00356"/>
</dbReference>
<keyword evidence="5 8" id="KW-0808">Transferase</keyword>
<feature type="compositionally biased region" description="Basic residues" evidence="7">
    <location>
        <begin position="27"/>
        <end position="42"/>
    </location>
</feature>
<proteinExistence type="inferred from homology"/>
<evidence type="ECO:0000256" key="2">
    <source>
        <dbReference type="ARBA" id="ARBA00022741"/>
    </source>
</evidence>
<protein>
    <recommendedName>
        <fullName evidence="5 6">Dephospho-CoA kinase</fullName>
        <ecNumber evidence="5 6">2.7.1.24</ecNumber>
    </recommendedName>
    <alternativeName>
        <fullName evidence="5">Dephosphocoenzyme A kinase</fullName>
    </alternativeName>
</protein>
<keyword evidence="4 5" id="KW-0173">Coenzyme A biosynthesis</keyword>
<evidence type="ECO:0000256" key="1">
    <source>
        <dbReference type="ARBA" id="ARBA00009018"/>
    </source>
</evidence>
<dbReference type="KEGG" id="tmai:FVE67_08995"/>
<evidence type="ECO:0000256" key="7">
    <source>
        <dbReference type="SAM" id="MobiDB-lite"/>
    </source>
</evidence>
<evidence type="ECO:0000313" key="9">
    <source>
        <dbReference type="Proteomes" id="UP000501253"/>
    </source>
</evidence>
<dbReference type="AlphaFoldDB" id="A0A6H1WUL9"/>
<keyword evidence="3 5" id="KW-0067">ATP-binding</keyword>
<accession>A0A6H1WUL9</accession>
<organism evidence="8 9">
    <name type="scientific">Thermosulfurimonas marina</name>
    <dbReference type="NCBI Taxonomy" id="2047767"/>
    <lineage>
        <taxon>Bacteria</taxon>
        <taxon>Pseudomonadati</taxon>
        <taxon>Thermodesulfobacteriota</taxon>
        <taxon>Thermodesulfobacteria</taxon>
        <taxon>Thermodesulfobacteriales</taxon>
        <taxon>Thermodesulfobacteriaceae</taxon>
        <taxon>Thermosulfurimonas</taxon>
    </lineage>
</organism>